<gene>
    <name evidence="1" type="ORF">OG563_26715</name>
</gene>
<dbReference type="RefSeq" id="WP_329405457.1">
    <property type="nucleotide sequence ID" value="NZ_CP109441.1"/>
</dbReference>
<sequence length="258" mass="28815">MANNGKPCLFCQTTDNSSREHVLRKEMGNLLGLRKGWTHTRWQSLPDADGMQESSWQLQNSMYDWQVKTVCNPCNNGWMNEIDQAVESILFDLAEGRTVQITAEQAERLIAWAAKTVAVYASGEPGESIIARKDLDWIYRSRTAPRAWQVWVSRANLAADRQVIARHLRVVIQDEQLGDEAVHATVIAQKSLAIFVRGTAGMETNEFGMQSSSVSPIDEHDNRFVQLTRRSTADVSLNGRAVLNRDQLLGAVSAIMSG</sequence>
<evidence type="ECO:0000313" key="1">
    <source>
        <dbReference type="EMBL" id="WUV42839.1"/>
    </source>
</evidence>
<organism evidence="1 2">
    <name type="scientific">Nocardia vinacea</name>
    <dbReference type="NCBI Taxonomy" id="96468"/>
    <lineage>
        <taxon>Bacteria</taxon>
        <taxon>Bacillati</taxon>
        <taxon>Actinomycetota</taxon>
        <taxon>Actinomycetes</taxon>
        <taxon>Mycobacteriales</taxon>
        <taxon>Nocardiaceae</taxon>
        <taxon>Nocardia</taxon>
    </lineage>
</organism>
<protein>
    <submittedName>
        <fullName evidence="1">Uncharacterized protein</fullName>
    </submittedName>
</protein>
<proteinExistence type="predicted"/>
<accession>A0ABZ1YI14</accession>
<dbReference type="Proteomes" id="UP001432062">
    <property type="component" value="Chromosome"/>
</dbReference>
<keyword evidence="2" id="KW-1185">Reference proteome</keyword>
<name>A0ABZ1YI14_9NOCA</name>
<dbReference type="EMBL" id="CP109441">
    <property type="protein sequence ID" value="WUV42839.1"/>
    <property type="molecule type" value="Genomic_DNA"/>
</dbReference>
<evidence type="ECO:0000313" key="2">
    <source>
        <dbReference type="Proteomes" id="UP001432062"/>
    </source>
</evidence>
<reference evidence="1" key="1">
    <citation type="submission" date="2022-10" db="EMBL/GenBank/DDBJ databases">
        <title>The complete genomes of actinobacterial strains from the NBC collection.</title>
        <authorList>
            <person name="Joergensen T.S."/>
            <person name="Alvarez Arevalo M."/>
            <person name="Sterndorff E.B."/>
            <person name="Faurdal D."/>
            <person name="Vuksanovic O."/>
            <person name="Mourched A.-S."/>
            <person name="Charusanti P."/>
            <person name="Shaw S."/>
            <person name="Blin K."/>
            <person name="Weber T."/>
        </authorList>
    </citation>
    <scope>NUCLEOTIDE SEQUENCE</scope>
    <source>
        <strain evidence="1">NBC_01482</strain>
    </source>
</reference>